<dbReference type="EMBL" id="JACKWY010000008">
    <property type="protein sequence ID" value="MBB6715720.1"/>
    <property type="molecule type" value="Genomic_DNA"/>
</dbReference>
<name>A0A7X0SDX2_9CLOT</name>
<accession>A0A7X0SDX2</accession>
<proteinExistence type="predicted"/>
<dbReference type="Proteomes" id="UP000585258">
    <property type="component" value="Unassembled WGS sequence"/>
</dbReference>
<organism evidence="1 2">
    <name type="scientific">Clostridium gasigenes</name>
    <dbReference type="NCBI Taxonomy" id="94869"/>
    <lineage>
        <taxon>Bacteria</taxon>
        <taxon>Bacillati</taxon>
        <taxon>Bacillota</taxon>
        <taxon>Clostridia</taxon>
        <taxon>Eubacteriales</taxon>
        <taxon>Clostridiaceae</taxon>
        <taxon>Clostridium</taxon>
    </lineage>
</organism>
<protein>
    <submittedName>
        <fullName evidence="1">Uncharacterized protein</fullName>
    </submittedName>
</protein>
<gene>
    <name evidence="1" type="ORF">H7E68_13495</name>
</gene>
<reference evidence="1 2" key="1">
    <citation type="submission" date="2020-08" db="EMBL/GenBank/DDBJ databases">
        <title>Clostridia isolated from Swiss meat.</title>
        <authorList>
            <person name="Wambui J."/>
            <person name="Stevens M.J.A."/>
            <person name="Stephan R."/>
        </authorList>
    </citation>
    <scope>NUCLEOTIDE SEQUENCE [LARGE SCALE GENOMIC DNA]</scope>
    <source>
        <strain evidence="1 2">CM001</strain>
    </source>
</reference>
<dbReference type="AlphaFoldDB" id="A0A7X0SDX2"/>
<sequence>MIANNKKNIVVADEVEICIEINKDTMVYEADKYILIIPLNGSGYRHKLVVPISCFKNEIEKREFIKKIQLKQ</sequence>
<dbReference type="RefSeq" id="WP_185164921.1">
    <property type="nucleotide sequence ID" value="NZ_JACKWY010000008.1"/>
</dbReference>
<evidence type="ECO:0000313" key="1">
    <source>
        <dbReference type="EMBL" id="MBB6715720.1"/>
    </source>
</evidence>
<evidence type="ECO:0000313" key="2">
    <source>
        <dbReference type="Proteomes" id="UP000585258"/>
    </source>
</evidence>
<comment type="caution">
    <text evidence="1">The sequence shown here is derived from an EMBL/GenBank/DDBJ whole genome shotgun (WGS) entry which is preliminary data.</text>
</comment>